<reference evidence="2 3" key="1">
    <citation type="submission" date="2014-03" db="EMBL/GenBank/DDBJ databases">
        <title>Draft genome of the hookworm Oesophagostomum dentatum.</title>
        <authorList>
            <person name="Mitreva M."/>
        </authorList>
    </citation>
    <scope>NUCLEOTIDE SEQUENCE [LARGE SCALE GENOMIC DNA]</scope>
    <source>
        <strain evidence="2 3">OD-Hann</strain>
    </source>
</reference>
<proteinExistence type="predicted"/>
<dbReference type="EMBL" id="KN609609">
    <property type="protein sequence ID" value="KHJ78605.1"/>
    <property type="molecule type" value="Genomic_DNA"/>
</dbReference>
<accession>A0A0B1S5Y4</accession>
<name>A0A0B1S5Y4_OESDE</name>
<dbReference type="AlphaFoldDB" id="A0A0B1S5Y4"/>
<evidence type="ECO:0000256" key="1">
    <source>
        <dbReference type="SAM" id="MobiDB-lite"/>
    </source>
</evidence>
<dbReference type="Proteomes" id="UP000053660">
    <property type="component" value="Unassembled WGS sequence"/>
</dbReference>
<sequence length="120" mass="13342">MDPYCKPSPSYTTLSISPTLPSLPSSNAQSPLGVEVSDEELQRISVRQLNQRLQIRSLLQTLSDLQARLQYYEPTFMLHDYPYVPPTMPMAYHAGAHLLTTATSNTTAAATSICQMPQQQ</sequence>
<feature type="region of interest" description="Disordered" evidence="1">
    <location>
        <begin position="1"/>
        <end position="31"/>
    </location>
</feature>
<feature type="compositionally biased region" description="Low complexity" evidence="1">
    <location>
        <begin position="7"/>
        <end position="26"/>
    </location>
</feature>
<dbReference type="OrthoDB" id="5974330at2759"/>
<protein>
    <submittedName>
        <fullName evidence="2">Uncharacterized protein</fullName>
    </submittedName>
</protein>
<evidence type="ECO:0000313" key="3">
    <source>
        <dbReference type="Proteomes" id="UP000053660"/>
    </source>
</evidence>
<evidence type="ECO:0000313" key="2">
    <source>
        <dbReference type="EMBL" id="KHJ78605.1"/>
    </source>
</evidence>
<organism evidence="2 3">
    <name type="scientific">Oesophagostomum dentatum</name>
    <name type="common">Nodular worm</name>
    <dbReference type="NCBI Taxonomy" id="61180"/>
    <lineage>
        <taxon>Eukaryota</taxon>
        <taxon>Metazoa</taxon>
        <taxon>Ecdysozoa</taxon>
        <taxon>Nematoda</taxon>
        <taxon>Chromadorea</taxon>
        <taxon>Rhabditida</taxon>
        <taxon>Rhabditina</taxon>
        <taxon>Rhabditomorpha</taxon>
        <taxon>Strongyloidea</taxon>
        <taxon>Strongylidae</taxon>
        <taxon>Oesophagostomum</taxon>
    </lineage>
</organism>
<gene>
    <name evidence="2" type="ORF">OESDEN_21772</name>
</gene>
<keyword evidence="3" id="KW-1185">Reference proteome</keyword>